<dbReference type="RefSeq" id="WP_098580738.1">
    <property type="nucleotide sequence ID" value="NZ_NUYG01000086.1"/>
</dbReference>
<organism evidence="2 3">
    <name type="scientific">Bacillus thuringiensis</name>
    <dbReference type="NCBI Taxonomy" id="1428"/>
    <lineage>
        <taxon>Bacteria</taxon>
        <taxon>Bacillati</taxon>
        <taxon>Bacillota</taxon>
        <taxon>Bacilli</taxon>
        <taxon>Bacillales</taxon>
        <taxon>Bacillaceae</taxon>
        <taxon>Bacillus</taxon>
        <taxon>Bacillus cereus group</taxon>
    </lineage>
</organism>
<evidence type="ECO:0000313" key="3">
    <source>
        <dbReference type="Proteomes" id="UP000223839"/>
    </source>
</evidence>
<feature type="transmembrane region" description="Helical" evidence="1">
    <location>
        <begin position="428"/>
        <end position="449"/>
    </location>
</feature>
<dbReference type="AlphaFoldDB" id="A0AB36TLS7"/>
<evidence type="ECO:0000313" key="2">
    <source>
        <dbReference type="EMBL" id="PFM84539.1"/>
    </source>
</evidence>
<dbReference type="PANTHER" id="PTHR46795">
    <property type="entry name" value="ABC TRANSPORTER PERMEASE-RELATED-RELATED"/>
    <property type="match status" value="1"/>
</dbReference>
<dbReference type="EMBL" id="NUYG01000086">
    <property type="protein sequence ID" value="PFM84539.1"/>
    <property type="molecule type" value="Genomic_DNA"/>
</dbReference>
<evidence type="ECO:0000256" key="1">
    <source>
        <dbReference type="SAM" id="Phobius"/>
    </source>
</evidence>
<feature type="non-terminal residue" evidence="2">
    <location>
        <position position="1"/>
    </location>
</feature>
<keyword evidence="1" id="KW-0472">Membrane</keyword>
<feature type="transmembrane region" description="Helical" evidence="1">
    <location>
        <begin position="137"/>
        <end position="158"/>
    </location>
</feature>
<name>A0AB36TLS7_BACTU</name>
<reference evidence="2 3" key="1">
    <citation type="submission" date="2017-09" db="EMBL/GenBank/DDBJ databases">
        <title>Large-scale bioinformatics analysis of Bacillus genomes uncovers conserved roles of natural products in bacterial physiology.</title>
        <authorList>
            <consortium name="Agbiome Team Llc"/>
            <person name="Bleich R.M."/>
            <person name="Grubbs K.J."/>
            <person name="Santa Maria K.C."/>
            <person name="Allen S.E."/>
            <person name="Farag S."/>
            <person name="Shank E.A."/>
            <person name="Bowers A."/>
        </authorList>
    </citation>
    <scope>NUCLEOTIDE SEQUENCE [LARGE SCALE GENOMIC DNA]</scope>
    <source>
        <strain evidence="2 3">AFS077661</strain>
    </source>
</reference>
<feature type="transmembrane region" description="Helical" evidence="1">
    <location>
        <begin position="394"/>
        <end position="416"/>
    </location>
</feature>
<comment type="caution">
    <text evidence="2">The sequence shown here is derived from an EMBL/GenBank/DDBJ whole genome shotgun (WGS) entry which is preliminary data.</text>
</comment>
<feature type="transmembrane region" description="Helical" evidence="1">
    <location>
        <begin position="76"/>
        <end position="97"/>
    </location>
</feature>
<gene>
    <name evidence="2" type="ORF">COJ61_29610</name>
</gene>
<dbReference type="Proteomes" id="UP000223839">
    <property type="component" value="Unassembled WGS sequence"/>
</dbReference>
<proteinExistence type="predicted"/>
<feature type="transmembrane region" description="Helical" evidence="1">
    <location>
        <begin position="335"/>
        <end position="355"/>
    </location>
</feature>
<dbReference type="InterPro" id="IPR052536">
    <property type="entry name" value="ABC-4_Integral_Memb_Prot"/>
</dbReference>
<sequence length="466" mass="52986">SIAITCVFFFALFVLSAIMNSIKLSRISVLQLVHADEQTERVAIKGKMTVVVAFLGILLLGIGYASLIYMSYANSLIVLGLMAVGLISATVGTYLIFGSLLPVMINKLKSNKKRSEKGLNAFTFAQLNFRINGLTNVLATVAILVALGAGGIACGMAFKNNILKMTDQIQIYDSVIHNPTAEEKTILGSILFQEKLEYHYKVDDKYVYYLKEDVEKNRPFLQGMKIEKVSEEIPIGAFSIKRAEGETDTKQWIQAFRTIQPNYLYPDYEMKIVDQNIYDGLKGKESTVFMGKTDDFGLYIKEWNKLDELQVAKYKNVKAEELDSKYQKYIMSHDFASGLMFMGFFVGVAFLAMMASCLMFKVLSGAFKDCIRYQMLRKIGVRRELLAQSIYKELFFVFLVPAIVGIVHVLVGMNMFRVLLPDPYNRIWIPIIIFVVIYSIYYFITVQLYKRIVLPKENSFTKHTKC</sequence>
<keyword evidence="1" id="KW-1133">Transmembrane helix</keyword>
<feature type="transmembrane region" description="Helical" evidence="1">
    <location>
        <begin position="51"/>
        <end position="69"/>
    </location>
</feature>
<protein>
    <submittedName>
        <fullName evidence="2">ABC transporter permease</fullName>
    </submittedName>
</protein>
<accession>A0AB36TLS7</accession>
<dbReference type="PANTHER" id="PTHR46795:SF3">
    <property type="entry name" value="ABC TRANSPORTER PERMEASE"/>
    <property type="match status" value="1"/>
</dbReference>
<keyword evidence="1" id="KW-0812">Transmembrane</keyword>